<feature type="signal peptide" evidence="1">
    <location>
        <begin position="1"/>
        <end position="23"/>
    </location>
</feature>
<organism evidence="2 3">
    <name type="scientific">Phyllobacterium phragmitis</name>
    <dbReference type="NCBI Taxonomy" id="2670329"/>
    <lineage>
        <taxon>Bacteria</taxon>
        <taxon>Pseudomonadati</taxon>
        <taxon>Pseudomonadota</taxon>
        <taxon>Alphaproteobacteria</taxon>
        <taxon>Hyphomicrobiales</taxon>
        <taxon>Phyllobacteriaceae</taxon>
        <taxon>Phyllobacterium</taxon>
    </lineage>
</organism>
<sequence>MISMRRVLAAMAPIALAAVLAFAATGADAASIHRSYSYYSVSGKTAADLDKSLSRGGHLLKSTGQRHPGAAQIRFDAKARYGSNGKACRVTGVYVNVYAKVFLPRWKQRKTASPELALVWDTLSRDIKRHEESHLVIARSHASEIEREVRALPSRPDCSLLRQDIDKVTQRIMKDHETAQKRFDRIETLNFEKRFERLLTYRLEREFGKLN</sequence>
<evidence type="ECO:0000256" key="1">
    <source>
        <dbReference type="SAM" id="SignalP"/>
    </source>
</evidence>
<dbReference type="Proteomes" id="UP000239434">
    <property type="component" value="Unassembled WGS sequence"/>
</dbReference>
<name>A0A2S9IM03_9HYPH</name>
<dbReference type="Pfam" id="PF06037">
    <property type="entry name" value="DUF922"/>
    <property type="match status" value="1"/>
</dbReference>
<dbReference type="AlphaFoldDB" id="A0A2S9IM03"/>
<protein>
    <submittedName>
        <fullName evidence="2">Peptidase</fullName>
    </submittedName>
</protein>
<reference evidence="2 3" key="1">
    <citation type="submission" date="2018-02" db="EMBL/GenBank/DDBJ databases">
        <title>The draft genome of Phyllobacterium sp. 1N-3.</title>
        <authorList>
            <person name="Liu L."/>
            <person name="Li L."/>
            <person name="Zhang X."/>
            <person name="Wang T."/>
            <person name="Liang L."/>
        </authorList>
    </citation>
    <scope>NUCLEOTIDE SEQUENCE [LARGE SCALE GENOMIC DNA]</scope>
    <source>
        <strain evidence="2 3">1N-3</strain>
    </source>
</reference>
<feature type="chain" id="PRO_5015760360" evidence="1">
    <location>
        <begin position="24"/>
        <end position="211"/>
    </location>
</feature>
<evidence type="ECO:0000313" key="3">
    <source>
        <dbReference type="Proteomes" id="UP000239434"/>
    </source>
</evidence>
<proteinExistence type="predicted"/>
<accession>A0A2S9IM03</accession>
<keyword evidence="1" id="KW-0732">Signal</keyword>
<keyword evidence="3" id="KW-1185">Reference proteome</keyword>
<dbReference type="EMBL" id="PVBR01000019">
    <property type="protein sequence ID" value="PRD41560.1"/>
    <property type="molecule type" value="Genomic_DNA"/>
</dbReference>
<comment type="caution">
    <text evidence="2">The sequence shown here is derived from an EMBL/GenBank/DDBJ whole genome shotgun (WGS) entry which is preliminary data.</text>
</comment>
<dbReference type="InterPro" id="IPR010321">
    <property type="entry name" value="DUF922"/>
</dbReference>
<dbReference type="PIRSF" id="PIRSF010521">
    <property type="entry name" value="DUF922_bac"/>
    <property type="match status" value="1"/>
</dbReference>
<evidence type="ECO:0000313" key="2">
    <source>
        <dbReference type="EMBL" id="PRD41560.1"/>
    </source>
</evidence>
<gene>
    <name evidence="2" type="ORF">C5748_20995</name>
</gene>